<dbReference type="EC" id="2.5.1.19" evidence="7"/>
<dbReference type="InterPro" id="IPR006264">
    <property type="entry name" value="EPSP_synthase"/>
</dbReference>
<feature type="binding site" evidence="7">
    <location>
        <position position="28"/>
    </location>
    <ligand>
        <name>3-phosphoshikimate</name>
        <dbReference type="ChEBI" id="CHEBI:145989"/>
    </ligand>
</feature>
<keyword evidence="4 7" id="KW-0808">Transferase</keyword>
<feature type="binding site" evidence="7">
    <location>
        <position position="186"/>
    </location>
    <ligand>
        <name>phosphoenolpyruvate</name>
        <dbReference type="ChEBI" id="CHEBI:58702"/>
    </ligand>
</feature>
<feature type="active site" description="Proton acceptor" evidence="7">
    <location>
        <position position="337"/>
    </location>
</feature>
<evidence type="ECO:0000256" key="6">
    <source>
        <dbReference type="ARBA" id="ARBA00044633"/>
    </source>
</evidence>
<dbReference type="SUPFAM" id="SSF55205">
    <property type="entry name" value="EPT/RTPC-like"/>
    <property type="match status" value="1"/>
</dbReference>
<comment type="caution">
    <text evidence="7">Lacks conserved residue(s) required for the propagation of feature annotation.</text>
</comment>
<keyword evidence="5 7" id="KW-0057">Aromatic amino acid biosynthesis</keyword>
<gene>
    <name evidence="7 9" type="primary">aroA</name>
    <name evidence="9" type="ORF">Lac1_22980</name>
</gene>
<keyword evidence="3 7" id="KW-0028">Amino-acid biosynthesis</keyword>
<dbReference type="EMBL" id="AP027742">
    <property type="protein sequence ID" value="BDZ78115.1"/>
    <property type="molecule type" value="Genomic_DNA"/>
</dbReference>
<dbReference type="PROSITE" id="PS00104">
    <property type="entry name" value="EPSP_SYNTHASE_1"/>
    <property type="match status" value="1"/>
</dbReference>
<dbReference type="CDD" id="cd01556">
    <property type="entry name" value="EPSP_synthase"/>
    <property type="match status" value="1"/>
</dbReference>
<feature type="binding site" evidence="7">
    <location>
        <position position="410"/>
    </location>
    <ligand>
        <name>phosphoenolpyruvate</name>
        <dbReference type="ChEBI" id="CHEBI:58702"/>
    </ligand>
</feature>
<dbReference type="RefSeq" id="WP_316265106.1">
    <property type="nucleotide sequence ID" value="NZ_AP027742.1"/>
</dbReference>
<feature type="binding site" evidence="7">
    <location>
        <position position="139"/>
    </location>
    <ligand>
        <name>phosphoenolpyruvate</name>
        <dbReference type="ChEBI" id="CHEBI:58702"/>
    </ligand>
</feature>
<comment type="function">
    <text evidence="7">Catalyzes the transfer of the enolpyruvyl moiety of phosphoenolpyruvate (PEP) to the 5-hydroxyl of shikimate-3-phosphate (S3P) to produce enolpyruvyl shikimate-3-phosphate and inorganic phosphate.</text>
</comment>
<evidence type="ECO:0000256" key="1">
    <source>
        <dbReference type="ARBA" id="ARBA00004811"/>
    </source>
</evidence>
<dbReference type="PANTHER" id="PTHR21090">
    <property type="entry name" value="AROM/DEHYDROQUINATE SYNTHASE"/>
    <property type="match status" value="1"/>
</dbReference>
<comment type="catalytic activity">
    <reaction evidence="6">
        <text>3-phosphoshikimate + phosphoenolpyruvate = 5-O-(1-carboxyvinyl)-3-phosphoshikimate + phosphate</text>
        <dbReference type="Rhea" id="RHEA:21256"/>
        <dbReference type="ChEBI" id="CHEBI:43474"/>
        <dbReference type="ChEBI" id="CHEBI:57701"/>
        <dbReference type="ChEBI" id="CHEBI:58702"/>
        <dbReference type="ChEBI" id="CHEBI:145989"/>
        <dbReference type="EC" id="2.5.1.19"/>
    </reaction>
    <physiologicalReaction direction="left-to-right" evidence="6">
        <dbReference type="Rhea" id="RHEA:21257"/>
    </physiologicalReaction>
</comment>
<feature type="binding site" evidence="7">
    <location>
        <position position="364"/>
    </location>
    <ligand>
        <name>3-phosphoshikimate</name>
        <dbReference type="ChEBI" id="CHEBI:145989"/>
    </ligand>
</feature>
<dbReference type="PANTHER" id="PTHR21090:SF5">
    <property type="entry name" value="PENTAFUNCTIONAL AROM POLYPEPTIDE"/>
    <property type="match status" value="1"/>
</dbReference>
<dbReference type="HAMAP" id="MF_00210">
    <property type="entry name" value="EPSP_synth"/>
    <property type="match status" value="1"/>
</dbReference>
<evidence type="ECO:0000256" key="5">
    <source>
        <dbReference type="ARBA" id="ARBA00023141"/>
    </source>
</evidence>
<evidence type="ECO:0000313" key="9">
    <source>
        <dbReference type="EMBL" id="BDZ78115.1"/>
    </source>
</evidence>
<evidence type="ECO:0000256" key="4">
    <source>
        <dbReference type="ARBA" id="ARBA00022679"/>
    </source>
</evidence>
<dbReference type="InterPro" id="IPR013792">
    <property type="entry name" value="RNA3'P_cycl/enolpyr_Trfase_a/b"/>
</dbReference>
<keyword evidence="10" id="KW-1185">Reference proteome</keyword>
<name>A0ABN6Z4V1_9FIRM</name>
<dbReference type="InterPro" id="IPR023193">
    <property type="entry name" value="EPSP_synthase_CS"/>
</dbReference>
<sequence length="453" mass="47685">MNGKFTHNQLITPAMHPLSGTIRIPGDKSISHRAVMLGAIAKGTTRIQGFLPGADCLSTIECFQKMGIRIEYADSSSVRSDNSFSPELLVHGQGLHGLKQPDGPLYTGNSGTTTRLISGILAGQDFSCILTGDDSLNRRPMNRIIEPLSQMGASIKSISGNGCAPLGISPGKLHGIRYNSKVASAQVKSAVLLAGLYADSPTEVTEPALSRNHTESMLSGFGADVSSHQNENGSWCASIQPCRELFAQDIQVPGDISSAAYFIAAALLIPGSRLLIKNTGINPTRAGILKICREMGADITCINQHVSAGEPTADLLVNYSPLHGTAIGGSDIPTLIDELPVIAVLAAYAKGTTVISDAAELKVKESNRIDSITRGLQAMGADVIPTDDGMIIHGGKALRGAAIDSFLDHRIAMAFTVAALAAEGETIIQNAQCVDVSYPGFYDEICSLGRNTF</sequence>
<feature type="binding site" evidence="7">
    <location>
        <position position="337"/>
    </location>
    <ligand>
        <name>3-phosphoshikimate</name>
        <dbReference type="ChEBI" id="CHEBI:145989"/>
    </ligand>
</feature>
<feature type="binding site" evidence="7">
    <location>
        <position position="184"/>
    </location>
    <ligand>
        <name>3-phosphoshikimate</name>
        <dbReference type="ChEBI" id="CHEBI:145989"/>
    </ligand>
</feature>
<keyword evidence="7" id="KW-0963">Cytoplasm</keyword>
<feature type="binding site" evidence="7">
    <location>
        <position position="29"/>
    </location>
    <ligand>
        <name>3-phosphoshikimate</name>
        <dbReference type="ChEBI" id="CHEBI:145989"/>
    </ligand>
</feature>
<feature type="binding site" evidence="7">
    <location>
        <position position="28"/>
    </location>
    <ligand>
        <name>phosphoenolpyruvate</name>
        <dbReference type="ChEBI" id="CHEBI:58702"/>
    </ligand>
</feature>
<dbReference type="Gene3D" id="3.65.10.10">
    <property type="entry name" value="Enolpyruvate transferase domain"/>
    <property type="match status" value="2"/>
</dbReference>
<dbReference type="PIRSF" id="PIRSF000505">
    <property type="entry name" value="EPSPS"/>
    <property type="match status" value="1"/>
</dbReference>
<dbReference type="InterPro" id="IPR001986">
    <property type="entry name" value="Enolpyruvate_Tfrase_dom"/>
</dbReference>
<protein>
    <recommendedName>
        <fullName evidence="7">3-phosphoshikimate 1-carboxyvinyltransferase</fullName>
        <ecNumber evidence="7">2.5.1.19</ecNumber>
    </recommendedName>
    <alternativeName>
        <fullName evidence="7">5-enolpyruvylshikimate-3-phosphate synthase</fullName>
        <shortName evidence="7">EPSP synthase</shortName>
        <shortName evidence="7">EPSPS</shortName>
    </alternativeName>
</protein>
<dbReference type="NCBIfam" id="TIGR01356">
    <property type="entry name" value="aroA"/>
    <property type="match status" value="1"/>
</dbReference>
<evidence type="ECO:0000256" key="2">
    <source>
        <dbReference type="ARBA" id="ARBA00009948"/>
    </source>
</evidence>
<evidence type="ECO:0000313" key="10">
    <source>
        <dbReference type="Proteomes" id="UP001305815"/>
    </source>
</evidence>
<evidence type="ECO:0000256" key="3">
    <source>
        <dbReference type="ARBA" id="ARBA00022605"/>
    </source>
</evidence>
<comment type="subunit">
    <text evidence="7">Monomer.</text>
</comment>
<comment type="pathway">
    <text evidence="1 7">Metabolic intermediate biosynthesis; chorismate biosynthesis; chorismate from D-erythrose 4-phosphate and phosphoenolpyruvate: step 6/7.</text>
</comment>
<organism evidence="9 10">
    <name type="scientific">Claveliimonas bilis</name>
    <dbReference type="NCBI Taxonomy" id="3028070"/>
    <lineage>
        <taxon>Bacteria</taxon>
        <taxon>Bacillati</taxon>
        <taxon>Bacillota</taxon>
        <taxon>Clostridia</taxon>
        <taxon>Lachnospirales</taxon>
        <taxon>Lachnospiraceae</taxon>
        <taxon>Claveliimonas</taxon>
    </lineage>
</organism>
<evidence type="ECO:0000256" key="7">
    <source>
        <dbReference type="HAMAP-Rule" id="MF_00210"/>
    </source>
</evidence>
<evidence type="ECO:0000259" key="8">
    <source>
        <dbReference type="Pfam" id="PF00275"/>
    </source>
</evidence>
<feature type="binding site" evidence="7">
    <location>
        <position position="368"/>
    </location>
    <ligand>
        <name>phosphoenolpyruvate</name>
        <dbReference type="ChEBI" id="CHEBI:58702"/>
    </ligand>
</feature>
<dbReference type="Pfam" id="PF00275">
    <property type="entry name" value="EPSP_synthase"/>
    <property type="match status" value="1"/>
</dbReference>
<dbReference type="PROSITE" id="PS00885">
    <property type="entry name" value="EPSP_SYNTHASE_2"/>
    <property type="match status" value="1"/>
</dbReference>
<feature type="domain" description="Enolpyruvate transferase" evidence="8">
    <location>
        <begin position="16"/>
        <end position="444"/>
    </location>
</feature>
<feature type="binding site" evidence="7">
    <location>
        <position position="33"/>
    </location>
    <ligand>
        <name>3-phosphoshikimate</name>
        <dbReference type="ChEBI" id="CHEBI:145989"/>
    </ligand>
</feature>
<reference evidence="10" key="1">
    <citation type="journal article" date="2023" name="Int. J. Syst. Evol. Microbiol.">
        <title>Claveliimonas bilis gen. nov., sp. nov., deoxycholic acid-producing bacteria isolated from human faeces, and reclassification of Sellimonas monacensis Zenner et al. 2021 as Claveliimonas monacensis comb. nov.</title>
        <authorList>
            <person name="Hisatomi A."/>
            <person name="Kastawa N.W.E.P.G."/>
            <person name="Song I."/>
            <person name="Ohkuma M."/>
            <person name="Fukiya S."/>
            <person name="Sakamoto M."/>
        </authorList>
    </citation>
    <scope>NUCLEOTIDE SEQUENCE [LARGE SCALE GENOMIC DNA]</scope>
    <source>
        <strain evidence="10">12BBH14</strain>
    </source>
</reference>
<proteinExistence type="inferred from homology"/>
<comment type="subcellular location">
    <subcellularLocation>
        <location evidence="7">Cytoplasm</location>
    </subcellularLocation>
</comment>
<feature type="binding site" evidence="7">
    <location>
        <position position="111"/>
    </location>
    <ligand>
        <name>phosphoenolpyruvate</name>
        <dbReference type="ChEBI" id="CHEBI:58702"/>
    </ligand>
</feature>
<feature type="binding site" evidence="7">
    <location>
        <position position="186"/>
    </location>
    <ligand>
        <name>3-phosphoshikimate</name>
        <dbReference type="ChEBI" id="CHEBI:145989"/>
    </ligand>
</feature>
<dbReference type="InterPro" id="IPR036968">
    <property type="entry name" value="Enolpyruvate_Tfrase_sf"/>
</dbReference>
<dbReference type="Proteomes" id="UP001305815">
    <property type="component" value="Chromosome"/>
</dbReference>
<accession>A0ABN6Z4V1</accession>
<comment type="similarity">
    <text evidence="2 7">Belongs to the EPSP synthase family.</text>
</comment>